<dbReference type="EMBL" id="UFQT01001827">
    <property type="protein sequence ID" value="SSX31917.1"/>
    <property type="molecule type" value="Genomic_DNA"/>
</dbReference>
<feature type="transmembrane region" description="Helical" evidence="1">
    <location>
        <begin position="259"/>
        <end position="281"/>
    </location>
</feature>
<organism evidence="3">
    <name type="scientific">Culicoides sonorensis</name>
    <name type="common">Biting midge</name>
    <dbReference type="NCBI Taxonomy" id="179676"/>
    <lineage>
        <taxon>Eukaryota</taxon>
        <taxon>Metazoa</taxon>
        <taxon>Ecdysozoa</taxon>
        <taxon>Arthropoda</taxon>
        <taxon>Hexapoda</taxon>
        <taxon>Insecta</taxon>
        <taxon>Pterygota</taxon>
        <taxon>Neoptera</taxon>
        <taxon>Endopterygota</taxon>
        <taxon>Diptera</taxon>
        <taxon>Nematocera</taxon>
        <taxon>Chironomoidea</taxon>
        <taxon>Ceratopogonidae</taxon>
        <taxon>Ceratopogoninae</taxon>
        <taxon>Culicoides</taxon>
        <taxon>Monoculicoides</taxon>
    </lineage>
</organism>
<gene>
    <name evidence="3" type="primary">CSON004244</name>
</gene>
<accession>A0A336MUJ5</accession>
<reference evidence="3" key="2">
    <citation type="submission" date="2018-07" db="EMBL/GenBank/DDBJ databases">
        <authorList>
            <person name="Quirk P.G."/>
            <person name="Krulwich T.A."/>
        </authorList>
    </citation>
    <scope>NUCLEOTIDE SEQUENCE</scope>
</reference>
<evidence type="ECO:0000313" key="2">
    <source>
        <dbReference type="EMBL" id="SSX12474.1"/>
    </source>
</evidence>
<evidence type="ECO:0000313" key="3">
    <source>
        <dbReference type="EMBL" id="SSX31917.1"/>
    </source>
</evidence>
<dbReference type="EMBL" id="UFQS01001827">
    <property type="protein sequence ID" value="SSX12474.1"/>
    <property type="molecule type" value="Genomic_DNA"/>
</dbReference>
<feature type="transmembrane region" description="Helical" evidence="1">
    <location>
        <begin position="90"/>
        <end position="108"/>
    </location>
</feature>
<dbReference type="AlphaFoldDB" id="A0A336MUJ5"/>
<evidence type="ECO:0000256" key="1">
    <source>
        <dbReference type="SAM" id="Phobius"/>
    </source>
</evidence>
<protein>
    <submittedName>
        <fullName evidence="3">CSON004244 protein</fullName>
    </submittedName>
</protein>
<reference evidence="2" key="1">
    <citation type="submission" date="2018-04" db="EMBL/GenBank/DDBJ databases">
        <authorList>
            <person name="Go L.Y."/>
            <person name="Mitchell J.A."/>
        </authorList>
    </citation>
    <scope>NUCLEOTIDE SEQUENCE</scope>
    <source>
        <tissue evidence="2">Whole organism</tissue>
    </source>
</reference>
<keyword evidence="1" id="KW-1133">Transmembrane helix</keyword>
<keyword evidence="1" id="KW-0472">Membrane</keyword>
<keyword evidence="1" id="KW-0812">Transmembrane</keyword>
<sequence>MKSKGAFVPQGNHMVTKNSFFNSNQNSCSSISNNIHNDQLYYQYHHPHNNPRCYNDHQNATKTFCNYWFDSVSKWFIPFQANQKRIHQPFILFITWCLVLAITLTSVIDCVNAGSENGDIASNSAFGSAALPVYNLGPEITTEFDTSSRGSKKFGDACDSTWECGFSHSVCDKNIKKCQCDDRFPATNHLDKCGKLAKINESCFFTEQCELMTEQTDCRDGKCICMFEMSPILNPDKTYSCVAVKDMPPEKLQYVDPTMIFILVVMALMFIIICIVLRLFAR</sequence>
<name>A0A336MUJ5_CULSO</name>
<proteinExistence type="predicted"/>
<dbReference type="VEuPathDB" id="VectorBase:CSON004244"/>